<feature type="chain" id="PRO_5011464763" evidence="2">
    <location>
        <begin position="21"/>
        <end position="338"/>
    </location>
</feature>
<name>A0A1I4VAN2_CHROL</name>
<keyword evidence="1 2" id="KW-0732">Signal</keyword>
<gene>
    <name evidence="4" type="ORF">SAMN05421594_0085</name>
</gene>
<dbReference type="OrthoDB" id="1288696at2"/>
<reference evidence="5" key="1">
    <citation type="submission" date="2016-10" db="EMBL/GenBank/DDBJ databases">
        <authorList>
            <person name="Varghese N."/>
            <person name="Submissions S."/>
        </authorList>
    </citation>
    <scope>NUCLEOTIDE SEQUENCE [LARGE SCALE GENOMIC DNA]</scope>
    <source>
        <strain evidence="5">DSM 25575</strain>
    </source>
</reference>
<feature type="domain" description="Secretion system C-terminal sorting" evidence="3">
    <location>
        <begin position="271"/>
        <end position="336"/>
    </location>
</feature>
<accession>A0A1I4VAN2</accession>
<dbReference type="AlphaFoldDB" id="A0A1I4VAN2"/>
<feature type="signal peptide" evidence="2">
    <location>
        <begin position="1"/>
        <end position="20"/>
    </location>
</feature>
<evidence type="ECO:0000313" key="4">
    <source>
        <dbReference type="EMBL" id="SFM98251.1"/>
    </source>
</evidence>
<evidence type="ECO:0000259" key="3">
    <source>
        <dbReference type="Pfam" id="PF18962"/>
    </source>
</evidence>
<organism evidence="4 5">
    <name type="scientific">Chryseobacterium oleae</name>
    <dbReference type="NCBI Taxonomy" id="491207"/>
    <lineage>
        <taxon>Bacteria</taxon>
        <taxon>Pseudomonadati</taxon>
        <taxon>Bacteroidota</taxon>
        <taxon>Flavobacteriia</taxon>
        <taxon>Flavobacteriales</taxon>
        <taxon>Weeksellaceae</taxon>
        <taxon>Chryseobacterium group</taxon>
        <taxon>Chryseobacterium</taxon>
    </lineage>
</organism>
<sequence>MRKVLSISALLLVLVQTFNAQTLESDHFNSYTIGNVGTDITATAPGQGGFYTDFANGSNSEAQIVSIDAAHDKSLQLTGSATAAGTKYMWKKGLGAAWAARTAGNDILKLEFNLYTGSATGGAGRATILVYDGTTHKTLLGAGYDFASRRTVGIANYTNTNTGITGNILFYLEPGTYTYPANTWITLKCTFNKTTGAVVWTGPGGMLYSPAANYVPAAAGVDPFEMDFVSVVNPGNTVAHITSFDNYMLTATNNTVLGTKEAIVEESSLSIYPNPATDFITVESKSQIIKAEIVDRAGRKMNAEFDHNRIDVRNLSPGIYILSIETKGNTFSKKFIKK</sequence>
<dbReference type="NCBIfam" id="TIGR04183">
    <property type="entry name" value="Por_Secre_tail"/>
    <property type="match status" value="1"/>
</dbReference>
<dbReference type="InterPro" id="IPR026444">
    <property type="entry name" value="Secre_tail"/>
</dbReference>
<dbReference type="RefSeq" id="WP_090021762.1">
    <property type="nucleotide sequence ID" value="NZ_FOVD01000001.1"/>
</dbReference>
<proteinExistence type="predicted"/>
<dbReference type="Proteomes" id="UP000198769">
    <property type="component" value="Unassembled WGS sequence"/>
</dbReference>
<evidence type="ECO:0000256" key="2">
    <source>
        <dbReference type="SAM" id="SignalP"/>
    </source>
</evidence>
<protein>
    <submittedName>
        <fullName evidence="4">Por secretion system C-terminal sorting domain-containing protein</fullName>
    </submittedName>
</protein>
<dbReference type="Pfam" id="PF18962">
    <property type="entry name" value="Por_Secre_tail"/>
    <property type="match status" value="1"/>
</dbReference>
<evidence type="ECO:0000256" key="1">
    <source>
        <dbReference type="ARBA" id="ARBA00022729"/>
    </source>
</evidence>
<evidence type="ECO:0000313" key="5">
    <source>
        <dbReference type="Proteomes" id="UP000198769"/>
    </source>
</evidence>
<keyword evidence="5" id="KW-1185">Reference proteome</keyword>
<dbReference type="EMBL" id="FOVD01000001">
    <property type="protein sequence ID" value="SFM98251.1"/>
    <property type="molecule type" value="Genomic_DNA"/>
</dbReference>